<dbReference type="RefSeq" id="WP_203629005.1">
    <property type="nucleotide sequence ID" value="NZ_BNJR01000004.1"/>
</dbReference>
<evidence type="ECO:0000313" key="1">
    <source>
        <dbReference type="EMBL" id="GHP12956.1"/>
    </source>
</evidence>
<proteinExistence type="predicted"/>
<reference evidence="1 2" key="1">
    <citation type="journal article" date="2021" name="Int. J. Syst. Evol. Microbiol.">
        <title>Lentilactobacillus fungorum sp. nov., isolated from spent mushroom substrates.</title>
        <authorList>
            <person name="Tohno M."/>
            <person name="Tanizawa Y."/>
            <person name="Kojima Y."/>
            <person name="Sakamoto M."/>
            <person name="Ohkuma M."/>
            <person name="Kobayashi H."/>
        </authorList>
    </citation>
    <scope>NUCLEOTIDE SEQUENCE [LARGE SCALE GENOMIC DNA]</scope>
    <source>
        <strain evidence="1 2">YK48G</strain>
    </source>
</reference>
<dbReference type="Proteomes" id="UP000604765">
    <property type="component" value="Unassembled WGS sequence"/>
</dbReference>
<accession>A0ABQ3VY93</accession>
<gene>
    <name evidence="1" type="ORF">YK48G_03810</name>
</gene>
<comment type="caution">
    <text evidence="1">The sequence shown here is derived from an EMBL/GenBank/DDBJ whole genome shotgun (WGS) entry which is preliminary data.</text>
</comment>
<protein>
    <submittedName>
        <fullName evidence="1">Uncharacterized protein</fullName>
    </submittedName>
</protein>
<organism evidence="1 2">
    <name type="scientific">Lentilactobacillus fungorum</name>
    <dbReference type="NCBI Taxonomy" id="2201250"/>
    <lineage>
        <taxon>Bacteria</taxon>
        <taxon>Bacillati</taxon>
        <taxon>Bacillota</taxon>
        <taxon>Bacilli</taxon>
        <taxon>Lactobacillales</taxon>
        <taxon>Lactobacillaceae</taxon>
        <taxon>Lentilactobacillus</taxon>
    </lineage>
</organism>
<name>A0ABQ3VY93_9LACO</name>
<keyword evidence="2" id="KW-1185">Reference proteome</keyword>
<dbReference type="EMBL" id="BNJR01000004">
    <property type="protein sequence ID" value="GHP12956.1"/>
    <property type="molecule type" value="Genomic_DNA"/>
</dbReference>
<evidence type="ECO:0000313" key="2">
    <source>
        <dbReference type="Proteomes" id="UP000604765"/>
    </source>
</evidence>
<sequence>MSASFNGKEVIRIYKGTQKVYEQDSAYDYIPFEVNSSSMDGTIGIYIPKENPSYGYVVGGYMITNTMDGAVTLSISIPNKTVSGSFYTEEFWYTGGTSGNQVVGGTVTVTNNEIDLGNQTNVPVIITGGTVTIGSSVL</sequence>